<evidence type="ECO:0000256" key="6">
    <source>
        <dbReference type="ARBA" id="ARBA00022723"/>
    </source>
</evidence>
<evidence type="ECO:0000256" key="1">
    <source>
        <dbReference type="ARBA" id="ARBA00001936"/>
    </source>
</evidence>
<dbReference type="Proteomes" id="UP001151760">
    <property type="component" value="Unassembled WGS sequence"/>
</dbReference>
<dbReference type="InterPro" id="IPR009057">
    <property type="entry name" value="Homeodomain-like_sf"/>
</dbReference>
<feature type="region of interest" description="Disordered" evidence="13">
    <location>
        <begin position="108"/>
        <end position="164"/>
    </location>
</feature>
<dbReference type="InterPro" id="IPR004790">
    <property type="entry name" value="Isocitrate_DH_NADP"/>
</dbReference>
<keyword evidence="7" id="KW-0460">Magnesium</keyword>
<dbReference type="PANTHER" id="PTHR11822">
    <property type="entry name" value="NADP-SPECIFIC ISOCITRATE DEHYDROGENASE"/>
    <property type="match status" value="1"/>
</dbReference>
<feature type="domain" description="Myb-like" evidence="14">
    <location>
        <begin position="43"/>
        <end position="93"/>
    </location>
</feature>
<evidence type="ECO:0000256" key="10">
    <source>
        <dbReference type="ARBA" id="ARBA00023163"/>
    </source>
</evidence>
<evidence type="ECO:0000259" key="16">
    <source>
        <dbReference type="PROSITE" id="PS51294"/>
    </source>
</evidence>
<evidence type="ECO:0000313" key="18">
    <source>
        <dbReference type="Proteomes" id="UP001151760"/>
    </source>
</evidence>
<dbReference type="InterPro" id="IPR017884">
    <property type="entry name" value="SANT_dom"/>
</dbReference>
<comment type="similarity">
    <text evidence="4">Belongs to the isocitrate and isopropylmalate dehydrogenases family.</text>
</comment>
<evidence type="ECO:0000256" key="12">
    <source>
        <dbReference type="ARBA" id="ARBA00023242"/>
    </source>
</evidence>
<evidence type="ECO:0000256" key="7">
    <source>
        <dbReference type="ARBA" id="ARBA00022842"/>
    </source>
</evidence>
<keyword evidence="12" id="KW-0539">Nucleus</keyword>
<feature type="compositionally biased region" description="Polar residues" evidence="13">
    <location>
        <begin position="141"/>
        <end position="164"/>
    </location>
</feature>
<dbReference type="SUPFAM" id="SSF46689">
    <property type="entry name" value="Homeodomain-like"/>
    <property type="match status" value="1"/>
</dbReference>
<dbReference type="InterPro" id="IPR001005">
    <property type="entry name" value="SANT/Myb"/>
</dbReference>
<keyword evidence="11" id="KW-0464">Manganese</keyword>
<gene>
    <name evidence="17" type="ORF">Tco_1054343</name>
</gene>
<reference evidence="17" key="1">
    <citation type="journal article" date="2022" name="Int. J. Mol. Sci.">
        <title>Draft Genome of Tanacetum Coccineum: Genomic Comparison of Closely Related Tanacetum-Family Plants.</title>
        <authorList>
            <person name="Yamashiro T."/>
            <person name="Shiraishi A."/>
            <person name="Nakayama K."/>
            <person name="Satake H."/>
        </authorList>
    </citation>
    <scope>NUCLEOTIDE SEQUENCE</scope>
</reference>
<dbReference type="SMART" id="SM00717">
    <property type="entry name" value="SANT"/>
    <property type="match status" value="1"/>
</dbReference>
<dbReference type="NCBIfam" id="NF006156">
    <property type="entry name" value="PRK08299.1"/>
    <property type="match status" value="1"/>
</dbReference>
<keyword evidence="10" id="KW-0804">Transcription</keyword>
<dbReference type="Pfam" id="PF00249">
    <property type="entry name" value="Myb_DNA-binding"/>
    <property type="match status" value="1"/>
</dbReference>
<dbReference type="InterPro" id="IPR024084">
    <property type="entry name" value="IsoPropMal-DH-like_dom"/>
</dbReference>
<sequence length="534" mass="60094">MRYLNLGPDLSEGYKSSTGINNRMDDQFTPCEDYALKSRKPYTITKQREKWTQEEHKKFLEALKLYGRAWAQIEEHVGNKTAIQIRSHAQKFFSKVFRESIDVDGTKVDHIEIPPPRPKRKPAHPYPRNVHIPSKKGQLTVGPTSPCSLESNHENLSPDSPDQDASIQSLKLFGKTVFVMENAIPSSPDTIITLPLKTTLTQAPELPTTPGLSSDNIFGSKGDKSYAKGFVPYKRCLGETRITHSFMLTIEEREDLRVRLCFWDLNPQQFVSSAGDVFSGVMIVASNHCRYKDLLHKGAIASIFMHNYIFGAGDEMTRIFWQSIKDKLIFPFLDLDIKYYDLGLPNRDATDDKVTVESAEATLKYNVAIKCATITPDEARMTEFTLKNMWKSPNGTIRNILNGTVFREPILCKNIPRLIPGWTKPICIGRHAFGDQYKATDAVIKGPGKLKLVYVPEGEGETIDLEVYKFTGAGGVALSMYNTDESIAAFAEASMNTAYLKKWPLYLSTKNTILKKYDGRASTRYAAEELSTVS</sequence>
<dbReference type="NCBIfam" id="TIGR01557">
    <property type="entry name" value="myb_SHAQKYF"/>
    <property type="match status" value="1"/>
</dbReference>
<dbReference type="Pfam" id="PF00180">
    <property type="entry name" value="Iso_dh"/>
    <property type="match status" value="1"/>
</dbReference>
<comment type="cofactor">
    <cofactor evidence="2">
        <name>Mg(2+)</name>
        <dbReference type="ChEBI" id="CHEBI:18420"/>
    </cofactor>
</comment>
<evidence type="ECO:0000256" key="4">
    <source>
        <dbReference type="ARBA" id="ARBA00007769"/>
    </source>
</evidence>
<dbReference type="PANTHER" id="PTHR11822:SF21">
    <property type="entry name" value="ISOCITRATE DEHYDROGENASE [NADP], MITOCHONDRIAL"/>
    <property type="match status" value="1"/>
</dbReference>
<evidence type="ECO:0000256" key="11">
    <source>
        <dbReference type="ARBA" id="ARBA00023211"/>
    </source>
</evidence>
<keyword evidence="5" id="KW-0816">Tricarboxylic acid cycle</keyword>
<dbReference type="SMART" id="SM01329">
    <property type="entry name" value="Iso_dh"/>
    <property type="match status" value="1"/>
</dbReference>
<evidence type="ECO:0000256" key="8">
    <source>
        <dbReference type="ARBA" id="ARBA00023002"/>
    </source>
</evidence>
<comment type="cofactor">
    <cofactor evidence="1">
        <name>Mn(2+)</name>
        <dbReference type="ChEBI" id="CHEBI:29035"/>
    </cofactor>
</comment>
<dbReference type="InterPro" id="IPR006447">
    <property type="entry name" value="Myb_dom_plants"/>
</dbReference>
<dbReference type="PROSITE" id="PS50090">
    <property type="entry name" value="MYB_LIKE"/>
    <property type="match status" value="1"/>
</dbReference>
<evidence type="ECO:0000256" key="3">
    <source>
        <dbReference type="ARBA" id="ARBA00004123"/>
    </source>
</evidence>
<accession>A0ABQ5GWH3</accession>
<feature type="domain" description="HTH myb-type" evidence="16">
    <location>
        <begin position="43"/>
        <end position="97"/>
    </location>
</feature>
<evidence type="ECO:0000259" key="14">
    <source>
        <dbReference type="PROSITE" id="PS50090"/>
    </source>
</evidence>
<keyword evidence="8" id="KW-0560">Oxidoreductase</keyword>
<organism evidence="17 18">
    <name type="scientific">Tanacetum coccineum</name>
    <dbReference type="NCBI Taxonomy" id="301880"/>
    <lineage>
        <taxon>Eukaryota</taxon>
        <taxon>Viridiplantae</taxon>
        <taxon>Streptophyta</taxon>
        <taxon>Embryophyta</taxon>
        <taxon>Tracheophyta</taxon>
        <taxon>Spermatophyta</taxon>
        <taxon>Magnoliopsida</taxon>
        <taxon>eudicotyledons</taxon>
        <taxon>Gunneridae</taxon>
        <taxon>Pentapetalae</taxon>
        <taxon>asterids</taxon>
        <taxon>campanulids</taxon>
        <taxon>Asterales</taxon>
        <taxon>Asteraceae</taxon>
        <taxon>Asteroideae</taxon>
        <taxon>Anthemideae</taxon>
        <taxon>Anthemidinae</taxon>
        <taxon>Tanacetum</taxon>
    </lineage>
</organism>
<dbReference type="SUPFAM" id="SSF53659">
    <property type="entry name" value="Isocitrate/Isopropylmalate dehydrogenase-like"/>
    <property type="match status" value="1"/>
</dbReference>
<dbReference type="CDD" id="cd00167">
    <property type="entry name" value="SANT"/>
    <property type="match status" value="1"/>
</dbReference>
<keyword evidence="18" id="KW-1185">Reference proteome</keyword>
<feature type="domain" description="SANT" evidence="15">
    <location>
        <begin position="46"/>
        <end position="97"/>
    </location>
</feature>
<keyword evidence="9" id="KW-0805">Transcription regulation</keyword>
<evidence type="ECO:0000256" key="5">
    <source>
        <dbReference type="ARBA" id="ARBA00022532"/>
    </source>
</evidence>
<dbReference type="Gene3D" id="1.10.10.60">
    <property type="entry name" value="Homeodomain-like"/>
    <property type="match status" value="1"/>
</dbReference>
<protein>
    <submittedName>
        <fullName evidence="17">Isocitrate dehydrogenase [NADP]</fullName>
    </submittedName>
</protein>
<evidence type="ECO:0000313" key="17">
    <source>
        <dbReference type="EMBL" id="GJT80001.1"/>
    </source>
</evidence>
<dbReference type="EMBL" id="BQNB010018950">
    <property type="protein sequence ID" value="GJT80001.1"/>
    <property type="molecule type" value="Genomic_DNA"/>
</dbReference>
<keyword evidence="6" id="KW-0479">Metal-binding</keyword>
<evidence type="ECO:0000256" key="9">
    <source>
        <dbReference type="ARBA" id="ARBA00023015"/>
    </source>
</evidence>
<reference evidence="17" key="2">
    <citation type="submission" date="2022-01" db="EMBL/GenBank/DDBJ databases">
        <authorList>
            <person name="Yamashiro T."/>
            <person name="Shiraishi A."/>
            <person name="Satake H."/>
            <person name="Nakayama K."/>
        </authorList>
    </citation>
    <scope>NUCLEOTIDE SEQUENCE</scope>
</reference>
<evidence type="ECO:0000256" key="13">
    <source>
        <dbReference type="SAM" id="MobiDB-lite"/>
    </source>
</evidence>
<dbReference type="InterPro" id="IPR017930">
    <property type="entry name" value="Myb_dom"/>
</dbReference>
<name>A0ABQ5GWH3_9ASTR</name>
<comment type="caution">
    <text evidence="17">The sequence shown here is derived from an EMBL/GenBank/DDBJ whole genome shotgun (WGS) entry which is preliminary data.</text>
</comment>
<evidence type="ECO:0000256" key="2">
    <source>
        <dbReference type="ARBA" id="ARBA00001946"/>
    </source>
</evidence>
<dbReference type="PROSITE" id="PS51293">
    <property type="entry name" value="SANT"/>
    <property type="match status" value="1"/>
</dbReference>
<comment type="subcellular location">
    <subcellularLocation>
        <location evidence="3">Nucleus</location>
    </subcellularLocation>
</comment>
<proteinExistence type="inferred from homology"/>
<dbReference type="PROSITE" id="PS51294">
    <property type="entry name" value="HTH_MYB"/>
    <property type="match status" value="1"/>
</dbReference>
<evidence type="ECO:0000259" key="15">
    <source>
        <dbReference type="PROSITE" id="PS51293"/>
    </source>
</evidence>
<dbReference type="Gene3D" id="3.40.718.10">
    <property type="entry name" value="Isopropylmalate Dehydrogenase"/>
    <property type="match status" value="1"/>
</dbReference>